<dbReference type="SUPFAM" id="SSF81321">
    <property type="entry name" value="Family A G protein-coupled receptor-like"/>
    <property type="match status" value="1"/>
</dbReference>
<feature type="transmembrane region" description="Helical" evidence="13">
    <location>
        <begin position="12"/>
        <end position="33"/>
    </location>
</feature>
<evidence type="ECO:0000256" key="2">
    <source>
        <dbReference type="ARBA" id="ARBA00004651"/>
    </source>
</evidence>
<dbReference type="Pfam" id="PF03402">
    <property type="entry name" value="V1R"/>
    <property type="match status" value="1"/>
</dbReference>
<protein>
    <recommendedName>
        <fullName evidence="13">Vomeronasal type-1 receptor</fullName>
    </recommendedName>
</protein>
<feature type="transmembrane region" description="Helical" evidence="13">
    <location>
        <begin position="192"/>
        <end position="210"/>
    </location>
</feature>
<dbReference type="Gene3D" id="1.20.1070.10">
    <property type="entry name" value="Rhodopsin 7-helix transmembrane proteins"/>
    <property type="match status" value="1"/>
</dbReference>
<keyword evidence="16" id="KW-1185">Reference proteome</keyword>
<evidence type="ECO:0000256" key="6">
    <source>
        <dbReference type="ARBA" id="ARBA00022692"/>
    </source>
</evidence>
<evidence type="ECO:0000256" key="12">
    <source>
        <dbReference type="ARBA" id="ARBA00023224"/>
    </source>
</evidence>
<keyword evidence="5 13" id="KW-0589">Pheromone response</keyword>
<dbReference type="FunFam" id="1.20.1070.10:FF:000033">
    <property type="entry name" value="Vomeronasal type-1 receptor"/>
    <property type="match status" value="1"/>
</dbReference>
<dbReference type="GO" id="GO:0016503">
    <property type="term" value="F:pheromone receptor activity"/>
    <property type="evidence" value="ECO:0007669"/>
    <property type="project" value="InterPro"/>
</dbReference>
<organism evidence="15 16">
    <name type="scientific">Sarcophilus harrisii</name>
    <name type="common">Tasmanian devil</name>
    <name type="synonym">Sarcophilus laniarius</name>
    <dbReference type="NCBI Taxonomy" id="9305"/>
    <lineage>
        <taxon>Eukaryota</taxon>
        <taxon>Metazoa</taxon>
        <taxon>Chordata</taxon>
        <taxon>Craniata</taxon>
        <taxon>Vertebrata</taxon>
        <taxon>Euteleostomi</taxon>
        <taxon>Mammalia</taxon>
        <taxon>Metatheria</taxon>
        <taxon>Dasyuromorphia</taxon>
        <taxon>Dasyuridae</taxon>
        <taxon>Sarcophilus</taxon>
    </lineage>
</organism>
<evidence type="ECO:0000256" key="13">
    <source>
        <dbReference type="RuleBase" id="RU364061"/>
    </source>
</evidence>
<comment type="subcellular location">
    <subcellularLocation>
        <location evidence="2 13">Cell membrane</location>
        <topology evidence="2 13">Multi-pass membrane protein</topology>
    </subcellularLocation>
</comment>
<feature type="transmembrane region" description="Helical" evidence="13">
    <location>
        <begin position="97"/>
        <end position="115"/>
    </location>
</feature>
<keyword evidence="9 13" id="KW-0472">Membrane</keyword>
<evidence type="ECO:0000256" key="11">
    <source>
        <dbReference type="ARBA" id="ARBA00023180"/>
    </source>
</evidence>
<evidence type="ECO:0000256" key="3">
    <source>
        <dbReference type="ARBA" id="ARBA00010663"/>
    </source>
</evidence>
<keyword evidence="11" id="KW-0325">Glycoprotein</keyword>
<dbReference type="InParanoid" id="G3VSW2"/>
<dbReference type="GeneTree" id="ENSGT00960000186612"/>
<feature type="transmembrane region" description="Helical" evidence="13">
    <location>
        <begin position="237"/>
        <end position="262"/>
    </location>
</feature>
<comment type="function">
    <text evidence="1">Putative pheromone receptor.</text>
</comment>
<dbReference type="GO" id="GO:0005886">
    <property type="term" value="C:plasma membrane"/>
    <property type="evidence" value="ECO:0007669"/>
    <property type="project" value="UniProtKB-SubCell"/>
</dbReference>
<sequence length="302" mass="34218">MKLNWKTLTIPSIVFLQLTGIGILGNCFLLFLCRFHFLTGNRNQPIHLIIISLAFSNILLVLFRGIPTVTKMWGVPCLLDGLGIRIITYLQRFPRGLSLSIACLLTAFQAIILTPQSSMWAELRTRAIKCIIPCILLVWIFSMLINIIGFLFLTNLKNTTESKDGCNFGYGILDLYNTDHLTITFATFVHDTLFVCLMAGFSGYMVFILYRHNQQIKYIHSTSLSQKTTHEVRATKVILLLVGTFVILNMPSPIFILGLFYFKESNTWVRHVSTLLSLCYPTVSSFILISIDTQMSKGCCIH</sequence>
<evidence type="ECO:0000256" key="7">
    <source>
        <dbReference type="ARBA" id="ARBA00022989"/>
    </source>
</evidence>
<dbReference type="AlphaFoldDB" id="G3VSW2"/>
<evidence type="ECO:0000256" key="10">
    <source>
        <dbReference type="ARBA" id="ARBA00023170"/>
    </source>
</evidence>
<evidence type="ECO:0000256" key="1">
    <source>
        <dbReference type="ARBA" id="ARBA00003878"/>
    </source>
</evidence>
<evidence type="ECO:0000256" key="4">
    <source>
        <dbReference type="ARBA" id="ARBA00022475"/>
    </source>
</evidence>
<keyword evidence="6 13" id="KW-0812">Transmembrane</keyword>
<evidence type="ECO:0000256" key="8">
    <source>
        <dbReference type="ARBA" id="ARBA00023040"/>
    </source>
</evidence>
<feature type="domain" description="G-protein coupled receptors family 1 profile" evidence="14">
    <location>
        <begin position="25"/>
        <end position="288"/>
    </location>
</feature>
<keyword evidence="7 13" id="KW-1133">Transmembrane helix</keyword>
<keyword evidence="10 13" id="KW-0675">Receptor</keyword>
<keyword evidence="8 13" id="KW-0297">G-protein coupled receptor</keyword>
<feature type="transmembrane region" description="Helical" evidence="13">
    <location>
        <begin position="45"/>
        <end position="66"/>
    </location>
</feature>
<dbReference type="Proteomes" id="UP000007648">
    <property type="component" value="Unassembled WGS sequence"/>
</dbReference>
<dbReference type="InterPro" id="IPR017452">
    <property type="entry name" value="GPCR_Rhodpsn_7TM"/>
</dbReference>
<dbReference type="PRINTS" id="PR01534">
    <property type="entry name" value="VOMERONASL1R"/>
</dbReference>
<dbReference type="HOGENOM" id="CLU_058641_1_0_1"/>
<reference evidence="15" key="3">
    <citation type="submission" date="2025-09" db="UniProtKB">
        <authorList>
            <consortium name="Ensembl"/>
        </authorList>
    </citation>
    <scope>IDENTIFICATION</scope>
</reference>
<dbReference type="GO" id="GO:0019236">
    <property type="term" value="P:response to pheromone"/>
    <property type="evidence" value="ECO:0007669"/>
    <property type="project" value="UniProtKB-KW"/>
</dbReference>
<reference evidence="15 16" key="1">
    <citation type="journal article" date="2011" name="Proc. Natl. Acad. Sci. U.S.A.">
        <title>Genetic diversity and population structure of the endangered marsupial Sarcophilus harrisii (Tasmanian devil).</title>
        <authorList>
            <person name="Miller W."/>
            <person name="Hayes V.M."/>
            <person name="Ratan A."/>
            <person name="Petersen D.C."/>
            <person name="Wittekindt N.E."/>
            <person name="Miller J."/>
            <person name="Walenz B."/>
            <person name="Knight J."/>
            <person name="Qi J."/>
            <person name="Zhao F."/>
            <person name="Wang Q."/>
            <person name="Bedoya-Reina O.C."/>
            <person name="Katiyar N."/>
            <person name="Tomsho L.P."/>
            <person name="Kasson L.M."/>
            <person name="Hardie R.A."/>
            <person name="Woodbridge P."/>
            <person name="Tindall E.A."/>
            <person name="Bertelsen M.F."/>
            <person name="Dixon D."/>
            <person name="Pyecroft S."/>
            <person name="Helgen K.M."/>
            <person name="Lesk A.M."/>
            <person name="Pringle T.H."/>
            <person name="Patterson N."/>
            <person name="Zhang Y."/>
            <person name="Kreiss A."/>
            <person name="Woods G.M."/>
            <person name="Jones M.E."/>
            <person name="Schuster S.C."/>
        </authorList>
    </citation>
    <scope>NUCLEOTIDE SEQUENCE [LARGE SCALE GENOMIC DNA]</scope>
</reference>
<name>G3VSW2_SARHA</name>
<feature type="transmembrane region" description="Helical" evidence="13">
    <location>
        <begin position="127"/>
        <end position="153"/>
    </location>
</feature>
<comment type="similarity">
    <text evidence="3 13">Belongs to the G-protein coupled receptor 1 family.</text>
</comment>
<evidence type="ECO:0000256" key="9">
    <source>
        <dbReference type="ARBA" id="ARBA00023136"/>
    </source>
</evidence>
<evidence type="ECO:0000259" key="14">
    <source>
        <dbReference type="PROSITE" id="PS50262"/>
    </source>
</evidence>
<dbReference type="Ensembl" id="ENSSHAT00000006321.2">
    <property type="protein sequence ID" value="ENSSHAP00000006267.2"/>
    <property type="gene ID" value="ENSSHAG00000005456.2"/>
</dbReference>
<dbReference type="PROSITE" id="PS50262">
    <property type="entry name" value="G_PROTEIN_RECEP_F1_2"/>
    <property type="match status" value="1"/>
</dbReference>
<proteinExistence type="inferred from homology"/>
<accession>G3VSW2</accession>
<dbReference type="PANTHER" id="PTHR24062">
    <property type="entry name" value="VOMERONASAL TYPE-1 RECEPTOR"/>
    <property type="match status" value="1"/>
</dbReference>
<evidence type="ECO:0000313" key="15">
    <source>
        <dbReference type="Ensembl" id="ENSSHAP00000006267.2"/>
    </source>
</evidence>
<feature type="transmembrane region" description="Helical" evidence="13">
    <location>
        <begin position="268"/>
        <end position="289"/>
    </location>
</feature>
<evidence type="ECO:0000256" key="5">
    <source>
        <dbReference type="ARBA" id="ARBA00022507"/>
    </source>
</evidence>
<evidence type="ECO:0000313" key="16">
    <source>
        <dbReference type="Proteomes" id="UP000007648"/>
    </source>
</evidence>
<keyword evidence="12 13" id="KW-0807">Transducer</keyword>
<reference evidence="15" key="2">
    <citation type="submission" date="2025-08" db="UniProtKB">
        <authorList>
            <consortium name="Ensembl"/>
        </authorList>
    </citation>
    <scope>IDENTIFICATION</scope>
</reference>
<dbReference type="InterPro" id="IPR004072">
    <property type="entry name" value="Vmron_rcpt_1"/>
</dbReference>
<dbReference type="GO" id="GO:0007606">
    <property type="term" value="P:sensory perception of chemical stimulus"/>
    <property type="evidence" value="ECO:0007669"/>
    <property type="project" value="UniProtKB-ARBA"/>
</dbReference>
<keyword evidence="4 13" id="KW-1003">Cell membrane</keyword>